<accession>A0A4Y2NSV8</accession>
<dbReference type="PROSITE" id="PS00514">
    <property type="entry name" value="FIBRINOGEN_C_1"/>
    <property type="match status" value="1"/>
</dbReference>
<evidence type="ECO:0000313" key="3">
    <source>
        <dbReference type="EMBL" id="GBN41812.1"/>
    </source>
</evidence>
<name>A0A4Y2NSV8_ARAVE</name>
<dbReference type="InterPro" id="IPR014716">
    <property type="entry name" value="Fibrinogen_a/b/g_C_1"/>
</dbReference>
<evidence type="ECO:0000313" key="4">
    <source>
        <dbReference type="Proteomes" id="UP000499080"/>
    </source>
</evidence>
<dbReference type="InterPro" id="IPR020837">
    <property type="entry name" value="Fibrinogen_CS"/>
</dbReference>
<dbReference type="SMART" id="SM00186">
    <property type="entry name" value="FBG"/>
    <property type="match status" value="1"/>
</dbReference>
<dbReference type="Pfam" id="PF00147">
    <property type="entry name" value="Fibrinogen_C"/>
    <property type="match status" value="1"/>
</dbReference>
<dbReference type="GO" id="GO:0005615">
    <property type="term" value="C:extracellular space"/>
    <property type="evidence" value="ECO:0007669"/>
    <property type="project" value="TreeGrafter"/>
</dbReference>
<protein>
    <submittedName>
        <fullName evidence="3">Techylectin-5A</fullName>
    </submittedName>
</protein>
<dbReference type="AlphaFoldDB" id="A0A4Y2NSV8"/>
<organism evidence="3 4">
    <name type="scientific">Araneus ventricosus</name>
    <name type="common">Orbweaver spider</name>
    <name type="synonym">Epeira ventricosa</name>
    <dbReference type="NCBI Taxonomy" id="182803"/>
    <lineage>
        <taxon>Eukaryota</taxon>
        <taxon>Metazoa</taxon>
        <taxon>Ecdysozoa</taxon>
        <taxon>Arthropoda</taxon>
        <taxon>Chelicerata</taxon>
        <taxon>Arachnida</taxon>
        <taxon>Araneae</taxon>
        <taxon>Araneomorphae</taxon>
        <taxon>Entelegynae</taxon>
        <taxon>Araneoidea</taxon>
        <taxon>Araneidae</taxon>
        <taxon>Araneus</taxon>
    </lineage>
</organism>
<keyword evidence="4" id="KW-1185">Reference proteome</keyword>
<gene>
    <name evidence="3" type="primary">TL5A_26</name>
    <name evidence="3" type="ORF">AVEN_45708_1</name>
</gene>
<keyword evidence="1" id="KW-1015">Disulfide bond</keyword>
<dbReference type="CDD" id="cd00087">
    <property type="entry name" value="FReD"/>
    <property type="match status" value="1"/>
</dbReference>
<dbReference type="Gene3D" id="3.90.215.10">
    <property type="entry name" value="Gamma Fibrinogen, chain A, domain 1"/>
    <property type="match status" value="1"/>
</dbReference>
<sequence length="215" mass="25050">MSNLTGNLSNEEAICTRTYTMTGDFLVLQRRGNFRRPNDYFFQEWASYKTGFGDIEKDFWIGNDNIFALTNQRLYSIRFDLKAVGGEKRHALYDTFWIDDENNKYTLHIKDYSGDAGDSMTASHNNQKFSTKDQDNDSYKEGSCAQLYKGGWWYSACHSSNLNGLYLRGKHESYADGVNWNSWKGYHESLDTTEMKIRPKDFRKNLILVDTPRAR</sequence>
<dbReference type="InterPro" id="IPR036056">
    <property type="entry name" value="Fibrinogen-like_C"/>
</dbReference>
<dbReference type="SUPFAM" id="SSF56496">
    <property type="entry name" value="Fibrinogen C-terminal domain-like"/>
    <property type="match status" value="1"/>
</dbReference>
<comment type="caution">
    <text evidence="3">The sequence shown here is derived from an EMBL/GenBank/DDBJ whole genome shotgun (WGS) entry which is preliminary data.</text>
</comment>
<dbReference type="PANTHER" id="PTHR19143:SF458">
    <property type="entry name" value="FIBRINOGEN C-TERMINAL DOMAIN-CONTAINING PROTEIN-RELATED"/>
    <property type="match status" value="1"/>
</dbReference>
<dbReference type="InterPro" id="IPR050373">
    <property type="entry name" value="Fibrinogen_C-term_domain"/>
</dbReference>
<reference evidence="3 4" key="1">
    <citation type="journal article" date="2019" name="Sci. Rep.">
        <title>Orb-weaving spider Araneus ventricosus genome elucidates the spidroin gene catalogue.</title>
        <authorList>
            <person name="Kono N."/>
            <person name="Nakamura H."/>
            <person name="Ohtoshi R."/>
            <person name="Moran D.A.P."/>
            <person name="Shinohara A."/>
            <person name="Yoshida Y."/>
            <person name="Fujiwara M."/>
            <person name="Mori M."/>
            <person name="Tomita M."/>
            <person name="Arakawa K."/>
        </authorList>
    </citation>
    <scope>NUCLEOTIDE SEQUENCE [LARGE SCALE GENOMIC DNA]</scope>
</reference>
<dbReference type="PROSITE" id="PS51406">
    <property type="entry name" value="FIBRINOGEN_C_2"/>
    <property type="match status" value="1"/>
</dbReference>
<feature type="domain" description="Fibrinogen C-terminal" evidence="2">
    <location>
        <begin position="1"/>
        <end position="201"/>
    </location>
</feature>
<dbReference type="EMBL" id="BGPR01009713">
    <property type="protein sequence ID" value="GBN41812.1"/>
    <property type="molecule type" value="Genomic_DNA"/>
</dbReference>
<proteinExistence type="predicted"/>
<evidence type="ECO:0000256" key="1">
    <source>
        <dbReference type="ARBA" id="ARBA00023157"/>
    </source>
</evidence>
<dbReference type="InterPro" id="IPR002181">
    <property type="entry name" value="Fibrinogen_a/b/g_C_dom"/>
</dbReference>
<dbReference type="OrthoDB" id="6145874at2759"/>
<evidence type="ECO:0000259" key="2">
    <source>
        <dbReference type="PROSITE" id="PS51406"/>
    </source>
</evidence>
<dbReference type="Proteomes" id="UP000499080">
    <property type="component" value="Unassembled WGS sequence"/>
</dbReference>
<dbReference type="PANTHER" id="PTHR19143">
    <property type="entry name" value="FIBRINOGEN/TENASCIN/ANGIOPOEITIN"/>
    <property type="match status" value="1"/>
</dbReference>